<dbReference type="PANTHER" id="PTHR39639">
    <property type="entry name" value="CHROMOSOME 16, WHOLE GENOME SHOTGUN SEQUENCE"/>
    <property type="match status" value="1"/>
</dbReference>
<dbReference type="Pfam" id="PF03235">
    <property type="entry name" value="GmrSD_N"/>
    <property type="match status" value="1"/>
</dbReference>
<name>A0A2V1E6N6_9PLEO</name>
<dbReference type="InterPro" id="IPR004919">
    <property type="entry name" value="GmrSD_N"/>
</dbReference>
<dbReference type="OrthoDB" id="5419821at2759"/>
<evidence type="ECO:0000256" key="1">
    <source>
        <dbReference type="SAM" id="MobiDB-lite"/>
    </source>
</evidence>
<feature type="domain" description="GmrSD restriction endonucleases N-terminal" evidence="2">
    <location>
        <begin position="52"/>
        <end position="170"/>
    </location>
</feature>
<accession>A0A2V1E6N6</accession>
<feature type="compositionally biased region" description="Basic and acidic residues" evidence="1">
    <location>
        <begin position="21"/>
        <end position="31"/>
    </location>
</feature>
<dbReference type="Proteomes" id="UP000244855">
    <property type="component" value="Unassembled WGS sequence"/>
</dbReference>
<sequence length="667" mass="75421">MDLASYTIKDENDSFAPYQDQHGDTEYESGPKLDSPVTYLRTVEYYMNGLEDKTIDANPEYQREVVWTADRMSGLIESLMENYYIPPIILNRQAMNTENESKPRYVCIDGKQRLSSIKRFVEGVIPITDKRGDAWYFINAEPDNLGKRRIFSEQKRREFLRKEFVSVEYTNLTADQEEELFSRVQMGVPLTIAERLRASRGPWQELAMCYVKDFPSIYKLIKDVTRARDFQLTLSCFSQILEIRDALETGRTPALKTMHNNVPKLLENREAVSDTTKAHLAHVWNVFEELINLDPITFNTEKHFTKLSPFSQFEIIAITVMISLFSETRSYQVLLEYVQKIRAKHFEKIGSKHQTWNNFWVWVNQLEAPVSNGRIQEDVRETTSPIYSGLVHGESSSSRLRNDSCADASSAERPSLKKRRIERRIEQRKEHKPGRIKNTSRSPNISQLKLPVRETSTSSPLPPAQNARKSTSTNSPQSQPKPKPRVPSTSSLPPTPSEVRQNRISELDSYRAPVAPMGAVAPFAIIGTPSSRPPPPPRSKSASNATVAPSLVNATVKKVPIPVSSPKKKKAHPTGSKRPAPVLPQVDGVIDFTGDSDEEEEQAAHELLTSHKPSVLADRQPPAAAVVEKIAGGEKQLRGFKDSVAVELGNDFGLKQRRLREQTHSLY</sequence>
<feature type="region of interest" description="Disordered" evidence="1">
    <location>
        <begin position="386"/>
        <end position="501"/>
    </location>
</feature>
<protein>
    <recommendedName>
        <fullName evidence="2">GmrSD restriction endonucleases N-terminal domain-containing protein</fullName>
    </recommendedName>
</protein>
<dbReference type="PANTHER" id="PTHR39639:SF1">
    <property type="entry name" value="DUF262 DOMAIN-CONTAINING PROTEIN"/>
    <property type="match status" value="1"/>
</dbReference>
<organism evidence="3 4">
    <name type="scientific">Periconia macrospinosa</name>
    <dbReference type="NCBI Taxonomy" id="97972"/>
    <lineage>
        <taxon>Eukaryota</taxon>
        <taxon>Fungi</taxon>
        <taxon>Dikarya</taxon>
        <taxon>Ascomycota</taxon>
        <taxon>Pezizomycotina</taxon>
        <taxon>Dothideomycetes</taxon>
        <taxon>Pleosporomycetidae</taxon>
        <taxon>Pleosporales</taxon>
        <taxon>Massarineae</taxon>
        <taxon>Periconiaceae</taxon>
        <taxon>Periconia</taxon>
    </lineage>
</organism>
<feature type="compositionally biased region" description="Polar residues" evidence="1">
    <location>
        <begin position="467"/>
        <end position="480"/>
    </location>
</feature>
<reference evidence="3 4" key="1">
    <citation type="journal article" date="2018" name="Sci. Rep.">
        <title>Comparative genomics provides insights into the lifestyle and reveals functional heterogeneity of dark septate endophytic fungi.</title>
        <authorList>
            <person name="Knapp D.G."/>
            <person name="Nemeth J.B."/>
            <person name="Barry K."/>
            <person name="Hainaut M."/>
            <person name="Henrissat B."/>
            <person name="Johnson J."/>
            <person name="Kuo A."/>
            <person name="Lim J.H.P."/>
            <person name="Lipzen A."/>
            <person name="Nolan M."/>
            <person name="Ohm R.A."/>
            <person name="Tamas L."/>
            <person name="Grigoriev I.V."/>
            <person name="Spatafora J.W."/>
            <person name="Nagy L.G."/>
            <person name="Kovacs G.M."/>
        </authorList>
    </citation>
    <scope>NUCLEOTIDE SEQUENCE [LARGE SCALE GENOMIC DNA]</scope>
    <source>
        <strain evidence="3 4">DSE2036</strain>
    </source>
</reference>
<dbReference type="EMBL" id="KZ805311">
    <property type="protein sequence ID" value="PVI06006.1"/>
    <property type="molecule type" value="Genomic_DNA"/>
</dbReference>
<keyword evidence="4" id="KW-1185">Reference proteome</keyword>
<gene>
    <name evidence="3" type="ORF">DM02DRAFT_667992</name>
</gene>
<evidence type="ECO:0000313" key="3">
    <source>
        <dbReference type="EMBL" id="PVI06006.1"/>
    </source>
</evidence>
<proteinExistence type="predicted"/>
<evidence type="ECO:0000313" key="4">
    <source>
        <dbReference type="Proteomes" id="UP000244855"/>
    </source>
</evidence>
<feature type="region of interest" description="Disordered" evidence="1">
    <location>
        <begin position="525"/>
        <end position="599"/>
    </location>
</feature>
<dbReference type="AlphaFoldDB" id="A0A2V1E6N6"/>
<feature type="region of interest" description="Disordered" evidence="1">
    <location>
        <begin position="1"/>
        <end position="33"/>
    </location>
</feature>
<dbReference type="STRING" id="97972.A0A2V1E6N6"/>
<feature type="compositionally biased region" description="Low complexity" evidence="1">
    <location>
        <begin position="556"/>
        <end position="565"/>
    </location>
</feature>
<evidence type="ECO:0000259" key="2">
    <source>
        <dbReference type="Pfam" id="PF03235"/>
    </source>
</evidence>
<feature type="compositionally biased region" description="Polar residues" evidence="1">
    <location>
        <begin position="437"/>
        <end position="447"/>
    </location>
</feature>